<dbReference type="Pfam" id="PF13812">
    <property type="entry name" value="PPR_3"/>
    <property type="match status" value="1"/>
</dbReference>
<comment type="caution">
    <text evidence="5">The sequence shown here is derived from an EMBL/GenBank/DDBJ whole genome shotgun (WGS) entry which is preliminary data.</text>
</comment>
<dbReference type="EMBL" id="JAGKQM010000007">
    <property type="protein sequence ID" value="KAH0918488.1"/>
    <property type="molecule type" value="Genomic_DNA"/>
</dbReference>
<dbReference type="InterPro" id="IPR050667">
    <property type="entry name" value="PPR-containing_protein"/>
</dbReference>
<feature type="compositionally biased region" description="Basic and acidic residues" evidence="4">
    <location>
        <begin position="1"/>
        <end position="14"/>
    </location>
</feature>
<organism evidence="5 6">
    <name type="scientific">Brassica napus</name>
    <name type="common">Rape</name>
    <dbReference type="NCBI Taxonomy" id="3708"/>
    <lineage>
        <taxon>Eukaryota</taxon>
        <taxon>Viridiplantae</taxon>
        <taxon>Streptophyta</taxon>
        <taxon>Embryophyta</taxon>
        <taxon>Tracheophyta</taxon>
        <taxon>Spermatophyta</taxon>
        <taxon>Magnoliopsida</taxon>
        <taxon>eudicotyledons</taxon>
        <taxon>Gunneridae</taxon>
        <taxon>Pentapetalae</taxon>
        <taxon>rosids</taxon>
        <taxon>malvids</taxon>
        <taxon>Brassicales</taxon>
        <taxon>Brassicaceae</taxon>
        <taxon>Brassiceae</taxon>
        <taxon>Brassica</taxon>
    </lineage>
</organism>
<dbReference type="PROSITE" id="PS51375">
    <property type="entry name" value="PPR"/>
    <property type="match status" value="4"/>
</dbReference>
<protein>
    <recommendedName>
        <fullName evidence="7">Pentatricopeptide repeat-containing protein</fullName>
    </recommendedName>
</protein>
<keyword evidence="6" id="KW-1185">Reference proteome</keyword>
<dbReference type="Pfam" id="PF01535">
    <property type="entry name" value="PPR"/>
    <property type="match status" value="2"/>
</dbReference>
<dbReference type="PANTHER" id="PTHR47939">
    <property type="entry name" value="MEMBRANE-ASSOCIATED SALT-INDUCIBLE PROTEIN-LIKE"/>
    <property type="match status" value="1"/>
</dbReference>
<feature type="repeat" description="PPR" evidence="3">
    <location>
        <begin position="454"/>
        <end position="488"/>
    </location>
</feature>
<evidence type="ECO:0000313" key="6">
    <source>
        <dbReference type="Proteomes" id="UP000824890"/>
    </source>
</evidence>
<proteinExistence type="inferred from homology"/>
<feature type="repeat" description="PPR" evidence="3">
    <location>
        <begin position="419"/>
        <end position="453"/>
    </location>
</feature>
<dbReference type="PANTHER" id="PTHR47939:SF3">
    <property type="entry name" value="REPEAT-CONTAINING PROTEIN, PUTATIVE-RELATED"/>
    <property type="match status" value="1"/>
</dbReference>
<name>A0ABQ8CPI7_BRANA</name>
<keyword evidence="2" id="KW-0677">Repeat</keyword>
<dbReference type="Pfam" id="PF13041">
    <property type="entry name" value="PPR_2"/>
    <property type="match status" value="1"/>
</dbReference>
<dbReference type="NCBIfam" id="TIGR00756">
    <property type="entry name" value="PPR"/>
    <property type="match status" value="3"/>
</dbReference>
<sequence length="533" mass="59769">MCTKTYDRIQETPHRAPSTPTLSPGGGGFLCSAVAGSCLRGVKVYLLVSSDVGLVWPVELSSEDDRRSPVNRCLEGVSGEDGGAIELVGVPVVRSWEMAPGSRLLRFPAWFEAVEHNQTNIPKLHPQPPHLLTGKTNLRSHPLRRIVSDPDIKSSKRVSFFRFILENPSLFSFRPDLRTHLSLSLRVLSERKFSVARELLNPDVLRYPFRDIASGALDDCGGFEKKVVARLFNSMITVYSDSGRYDEALTLHLLNLRRSDEVELANDFFRLMVASELGVVSVYSLTVVVSALCCNGEIKRGRELVEEVETIKPNIVTFKSLIDCCVKRWNFEELGLVLELMEEKSVSLDLDAYKILIDGFASYGKVEEAERLVSTMHDKQLKVETYLYNLIINGYARVGLVEKAFEIHSVMSTRGVVSNKDTYWGLMNGLCKAGKVCEGLRLLEELRVNEFEVDEAMYTTLIEGCYRAGRVDNALEVVAEMVREGYVNDGKVFERLADALSEVNREEEAAMMITFVVKSGVKPSSLWPEMKML</sequence>
<feature type="repeat" description="PPR" evidence="3">
    <location>
        <begin position="384"/>
        <end position="418"/>
    </location>
</feature>
<dbReference type="InterPro" id="IPR011990">
    <property type="entry name" value="TPR-like_helical_dom_sf"/>
</dbReference>
<dbReference type="Gene3D" id="1.25.40.10">
    <property type="entry name" value="Tetratricopeptide repeat domain"/>
    <property type="match status" value="3"/>
</dbReference>
<accession>A0ABQ8CPI7</accession>
<dbReference type="InterPro" id="IPR002885">
    <property type="entry name" value="PPR_rpt"/>
</dbReference>
<reference evidence="5 6" key="1">
    <citation type="submission" date="2021-05" db="EMBL/GenBank/DDBJ databases">
        <title>Genome Assembly of Synthetic Allotetraploid Brassica napus Reveals Homoeologous Exchanges between Subgenomes.</title>
        <authorList>
            <person name="Davis J.T."/>
        </authorList>
    </citation>
    <scope>NUCLEOTIDE SEQUENCE [LARGE SCALE GENOMIC DNA]</scope>
    <source>
        <strain evidence="6">cv. Da-Ae</strain>
        <tissue evidence="5">Seedling</tissue>
    </source>
</reference>
<gene>
    <name evidence="5" type="ORF">HID58_026148</name>
</gene>
<feature type="region of interest" description="Disordered" evidence="4">
    <location>
        <begin position="1"/>
        <end position="22"/>
    </location>
</feature>
<evidence type="ECO:0000256" key="2">
    <source>
        <dbReference type="ARBA" id="ARBA00022737"/>
    </source>
</evidence>
<comment type="similarity">
    <text evidence="1">Belongs to the PPR family. P subfamily.</text>
</comment>
<feature type="repeat" description="PPR" evidence="3">
    <location>
        <begin position="349"/>
        <end position="383"/>
    </location>
</feature>
<evidence type="ECO:0000256" key="4">
    <source>
        <dbReference type="SAM" id="MobiDB-lite"/>
    </source>
</evidence>
<evidence type="ECO:0000256" key="1">
    <source>
        <dbReference type="ARBA" id="ARBA00007626"/>
    </source>
</evidence>
<evidence type="ECO:0000256" key="3">
    <source>
        <dbReference type="PROSITE-ProRule" id="PRU00708"/>
    </source>
</evidence>
<evidence type="ECO:0008006" key="7">
    <source>
        <dbReference type="Google" id="ProtNLM"/>
    </source>
</evidence>
<dbReference type="Proteomes" id="UP000824890">
    <property type="component" value="Unassembled WGS sequence"/>
</dbReference>
<evidence type="ECO:0000313" key="5">
    <source>
        <dbReference type="EMBL" id="KAH0918488.1"/>
    </source>
</evidence>